<dbReference type="Pfam" id="PF00195">
    <property type="entry name" value="Chal_sti_synt_N"/>
    <property type="match status" value="1"/>
</dbReference>
<evidence type="ECO:0000313" key="5">
    <source>
        <dbReference type="Proteomes" id="UP000037288"/>
    </source>
</evidence>
<dbReference type="OrthoDB" id="4334218at2"/>
<dbReference type="EMBL" id="LFXA01000011">
    <property type="protein sequence ID" value="KNB50995.1"/>
    <property type="molecule type" value="Genomic_DNA"/>
</dbReference>
<proteinExistence type="predicted"/>
<dbReference type="AlphaFoldDB" id="A0A0K9XC43"/>
<comment type="caution">
    <text evidence="4">The sequence shown here is derived from an EMBL/GenBank/DDBJ whole genome shotgun (WGS) entry which is preliminary data.</text>
</comment>
<dbReference type="SUPFAM" id="SSF53901">
    <property type="entry name" value="Thiolase-like"/>
    <property type="match status" value="2"/>
</dbReference>
<keyword evidence="1" id="KW-0808">Transferase</keyword>
<feature type="domain" description="Chalcone/stilbene synthase N-terminal" evidence="3">
    <location>
        <begin position="22"/>
        <end position="201"/>
    </location>
</feature>
<dbReference type="RefSeq" id="WP_049717246.1">
    <property type="nucleotide sequence ID" value="NZ_LFXA01000011.1"/>
</dbReference>
<evidence type="ECO:0000259" key="3">
    <source>
        <dbReference type="Pfam" id="PF00195"/>
    </source>
</evidence>
<feature type="active site" description="Acyl-thioester intermediate" evidence="2">
    <location>
        <position position="141"/>
    </location>
</feature>
<dbReference type="InterPro" id="IPR011141">
    <property type="entry name" value="Polyketide_synthase_type-III"/>
</dbReference>
<dbReference type="PIRSF" id="PIRSF000451">
    <property type="entry name" value="PKS_III"/>
    <property type="match status" value="1"/>
</dbReference>
<dbReference type="Proteomes" id="UP000037288">
    <property type="component" value="Unassembled WGS sequence"/>
</dbReference>
<accession>A0A0K9XC43</accession>
<evidence type="ECO:0000313" key="4">
    <source>
        <dbReference type="EMBL" id="KNB50995.1"/>
    </source>
</evidence>
<dbReference type="GO" id="GO:0030639">
    <property type="term" value="P:polyketide biosynthetic process"/>
    <property type="evidence" value="ECO:0007669"/>
    <property type="project" value="TreeGrafter"/>
</dbReference>
<dbReference type="InterPro" id="IPR016039">
    <property type="entry name" value="Thiolase-like"/>
</dbReference>
<dbReference type="Gene3D" id="3.40.47.10">
    <property type="match status" value="2"/>
</dbReference>
<keyword evidence="5" id="KW-1185">Reference proteome</keyword>
<organism evidence="4 5">
    <name type="scientific">Streptomyces caatingaensis</name>
    <dbReference type="NCBI Taxonomy" id="1678637"/>
    <lineage>
        <taxon>Bacteria</taxon>
        <taxon>Bacillati</taxon>
        <taxon>Actinomycetota</taxon>
        <taxon>Actinomycetes</taxon>
        <taxon>Kitasatosporales</taxon>
        <taxon>Streptomycetaceae</taxon>
        <taxon>Streptomyces</taxon>
    </lineage>
</organism>
<dbReference type="STRING" id="1678637.AC230_17735"/>
<dbReference type="PATRIC" id="fig|1678637.3.peg.3821"/>
<protein>
    <submittedName>
        <fullName evidence="4">PhlD</fullName>
    </submittedName>
</protein>
<gene>
    <name evidence="4" type="ORF">AC230_17735</name>
</gene>
<dbReference type="GO" id="GO:0016747">
    <property type="term" value="F:acyltransferase activity, transferring groups other than amino-acyl groups"/>
    <property type="evidence" value="ECO:0007669"/>
    <property type="project" value="InterPro"/>
</dbReference>
<reference evidence="5" key="1">
    <citation type="submission" date="2015-07" db="EMBL/GenBank/DDBJ databases">
        <title>Draft genome sequence of Streptomyces sp. CMAA 1322, a bacterium isolated from Caatinga biome, from dry forest semiarid of Brazil.</title>
        <authorList>
            <person name="Santos S.N."/>
            <person name="Gacesa R."/>
            <person name="Taketani R.G."/>
            <person name="Long P.F."/>
            <person name="Melo I.S."/>
        </authorList>
    </citation>
    <scope>NUCLEOTIDE SEQUENCE [LARGE SCALE GENOMIC DNA]</scope>
    <source>
        <strain evidence="5">CMAA 1322</strain>
    </source>
</reference>
<dbReference type="PANTHER" id="PTHR11877">
    <property type="entry name" value="HYDROXYMETHYLGLUTARYL-COA SYNTHASE"/>
    <property type="match status" value="1"/>
</dbReference>
<evidence type="ECO:0000256" key="1">
    <source>
        <dbReference type="ARBA" id="ARBA00022679"/>
    </source>
</evidence>
<dbReference type="PANTHER" id="PTHR11877:SF46">
    <property type="entry name" value="TYPE III POLYKETIDE SYNTHASE A"/>
    <property type="match status" value="1"/>
</dbReference>
<dbReference type="InterPro" id="IPR001099">
    <property type="entry name" value="Chalcone/stilbene_synt_N"/>
</dbReference>
<sequence>MSAFVARPAIALPEHVVTLDDICDDIARHHTHHPRLTTYLRVAKAAGVHTRRFTRPLASPTVSGSATIAERNLVAFEDSARLAEEAAREAVANAGLELSDIDALVTSHTTSWTTPGLDVHLVNALGLRPDVRRTPMASLGCGGGAQALVRAADDVTAYPGSRVLVVAAETLSTVYRHEDDTLGSMIYKALFGDGAGACVVTDVPLGPGFRIDRSWEYLLSDSLDRYWCTVDELGLHFESTPKGAGAAAEVMAPLLRWLERQGGRHPEWTAVHAGGPRILEDAARELRVEDKVLRHSWDSLEECGNLGGVSVLDVLARTYREPPEPGAPGLLTAFGPGFFAAACHGVWCD</sequence>
<evidence type="ECO:0000256" key="2">
    <source>
        <dbReference type="PIRSR" id="PIRSR000451-1"/>
    </source>
</evidence>
<name>A0A0K9XC43_9ACTN</name>